<keyword evidence="1" id="KW-1133">Transmembrane helix</keyword>
<keyword evidence="1" id="KW-0472">Membrane</keyword>
<proteinExistence type="predicted"/>
<dbReference type="AlphaFoldDB" id="A0A517S9R5"/>
<protein>
    <submittedName>
        <fullName evidence="2">Uncharacterized protein</fullName>
    </submittedName>
</protein>
<dbReference type="RefSeq" id="WP_145027601.1">
    <property type="nucleotide sequence ID" value="NZ_CP036271.1"/>
</dbReference>
<dbReference type="EMBL" id="CP036271">
    <property type="protein sequence ID" value="QDT52877.1"/>
    <property type="molecule type" value="Genomic_DNA"/>
</dbReference>
<name>A0A517S9R5_9PLAN</name>
<dbReference type="OrthoDB" id="5984932at2"/>
<dbReference type="InParanoid" id="A0A517S9R5"/>
<evidence type="ECO:0000256" key="1">
    <source>
        <dbReference type="SAM" id="Phobius"/>
    </source>
</evidence>
<keyword evidence="1" id="KW-0812">Transmembrane</keyword>
<gene>
    <name evidence="2" type="ORF">Pan44_08900</name>
</gene>
<feature type="transmembrane region" description="Helical" evidence="1">
    <location>
        <begin position="6"/>
        <end position="25"/>
    </location>
</feature>
<evidence type="ECO:0000313" key="2">
    <source>
        <dbReference type="EMBL" id="QDT52877.1"/>
    </source>
</evidence>
<dbReference type="KEGG" id="ccos:Pan44_08900"/>
<organism evidence="2 3">
    <name type="scientific">Caulifigura coniformis</name>
    <dbReference type="NCBI Taxonomy" id="2527983"/>
    <lineage>
        <taxon>Bacteria</taxon>
        <taxon>Pseudomonadati</taxon>
        <taxon>Planctomycetota</taxon>
        <taxon>Planctomycetia</taxon>
        <taxon>Planctomycetales</taxon>
        <taxon>Planctomycetaceae</taxon>
        <taxon>Caulifigura</taxon>
    </lineage>
</organism>
<sequence length="378" mass="41485">MIHFLPAAAIIGYAVSAVLMVGLIASRRFSTAVMVPIPVLFLAVIGLGPTAFIMGVGLLLFALFAWAVEAKWSTFAMLAVVPFAIGSIQHHRHVGSLVQDIDAMRADFPVQSLKERLRFHEEHPVAGGEAASTASFATSGGRRYASRAWKLERLHDESYKDFVAAAGFGSVRMVRVRRSSLELPKLVRTPVASRDLCFDNREVPGRAKPTESDLNQLHLAGMKEFIDDNRMGFDRGPDFVIGFEPHAVASSPAPIRANDETWQVARLELVSLLRHDEPRVYVSDDLPNLDELEQTPTRPLDEFERTHLAALENDQEVVTSDEPTVIRMLGAVRATETCLGCHSVPQKTLLGAFSYDLRPVRHDAPGSAEVAVGSSPEK</sequence>
<reference evidence="2 3" key="1">
    <citation type="submission" date="2019-02" db="EMBL/GenBank/DDBJ databases">
        <title>Deep-cultivation of Planctomycetes and their phenomic and genomic characterization uncovers novel biology.</title>
        <authorList>
            <person name="Wiegand S."/>
            <person name="Jogler M."/>
            <person name="Boedeker C."/>
            <person name="Pinto D."/>
            <person name="Vollmers J."/>
            <person name="Rivas-Marin E."/>
            <person name="Kohn T."/>
            <person name="Peeters S.H."/>
            <person name="Heuer A."/>
            <person name="Rast P."/>
            <person name="Oberbeckmann S."/>
            <person name="Bunk B."/>
            <person name="Jeske O."/>
            <person name="Meyerdierks A."/>
            <person name="Storesund J.E."/>
            <person name="Kallscheuer N."/>
            <person name="Luecker S."/>
            <person name="Lage O.M."/>
            <person name="Pohl T."/>
            <person name="Merkel B.J."/>
            <person name="Hornburger P."/>
            <person name="Mueller R.-W."/>
            <person name="Bruemmer F."/>
            <person name="Labrenz M."/>
            <person name="Spormann A.M."/>
            <person name="Op den Camp H."/>
            <person name="Overmann J."/>
            <person name="Amann R."/>
            <person name="Jetten M.S.M."/>
            <person name="Mascher T."/>
            <person name="Medema M.H."/>
            <person name="Devos D.P."/>
            <person name="Kaster A.-K."/>
            <person name="Ovreas L."/>
            <person name="Rohde M."/>
            <person name="Galperin M.Y."/>
            <person name="Jogler C."/>
        </authorList>
    </citation>
    <scope>NUCLEOTIDE SEQUENCE [LARGE SCALE GENOMIC DNA]</scope>
    <source>
        <strain evidence="2 3">Pan44</strain>
    </source>
</reference>
<keyword evidence="3" id="KW-1185">Reference proteome</keyword>
<feature type="transmembrane region" description="Helical" evidence="1">
    <location>
        <begin position="37"/>
        <end position="66"/>
    </location>
</feature>
<dbReference type="Proteomes" id="UP000315700">
    <property type="component" value="Chromosome"/>
</dbReference>
<evidence type="ECO:0000313" key="3">
    <source>
        <dbReference type="Proteomes" id="UP000315700"/>
    </source>
</evidence>
<accession>A0A517S9R5</accession>